<feature type="domain" description="U-box" evidence="8">
    <location>
        <begin position="721"/>
        <end position="795"/>
    </location>
</feature>
<comment type="catalytic activity">
    <reaction evidence="1">
        <text>S-ubiquitinyl-[E2 ubiquitin-conjugating enzyme]-L-cysteine + [acceptor protein]-L-lysine = [E2 ubiquitin-conjugating enzyme]-L-cysteine + N(6)-ubiquitinyl-[acceptor protein]-L-lysine.</text>
        <dbReference type="EC" id="2.3.2.27"/>
    </reaction>
</comment>
<evidence type="ECO:0000256" key="3">
    <source>
        <dbReference type="ARBA" id="ARBA00012483"/>
    </source>
</evidence>
<dbReference type="PANTHER" id="PTHR45647:SF56">
    <property type="entry name" value="U-BOX DOMAIN-CONTAINING PROTEIN 50-RELATED"/>
    <property type="match status" value="1"/>
</dbReference>
<dbReference type="GO" id="GO:0016567">
    <property type="term" value="P:protein ubiquitination"/>
    <property type="evidence" value="ECO:0007669"/>
    <property type="project" value="UniProtKB-UniPathway"/>
</dbReference>
<dbReference type="InterPro" id="IPR013083">
    <property type="entry name" value="Znf_RING/FYVE/PHD"/>
</dbReference>
<dbReference type="CDD" id="cd16655">
    <property type="entry name" value="RING-Ubox_WDSUB1-like"/>
    <property type="match status" value="1"/>
</dbReference>
<dbReference type="STRING" id="218851.A0A2G5E979"/>
<dbReference type="InterPro" id="IPR000719">
    <property type="entry name" value="Prot_kinase_dom"/>
</dbReference>
<dbReference type="UniPathway" id="UPA00143"/>
<evidence type="ECO:0000313" key="9">
    <source>
        <dbReference type="EMBL" id="PIA52280.1"/>
    </source>
</evidence>
<evidence type="ECO:0000256" key="5">
    <source>
        <dbReference type="ARBA" id="ARBA00022786"/>
    </source>
</evidence>
<evidence type="ECO:0000259" key="7">
    <source>
        <dbReference type="PROSITE" id="PS50011"/>
    </source>
</evidence>
<keyword evidence="4" id="KW-0808">Transferase</keyword>
<dbReference type="EC" id="2.3.2.27" evidence="3"/>
<dbReference type="SUPFAM" id="SSF57850">
    <property type="entry name" value="RING/U-box"/>
    <property type="match status" value="1"/>
</dbReference>
<dbReference type="OrthoDB" id="10064100at2759"/>
<dbReference type="Pfam" id="PF07714">
    <property type="entry name" value="PK_Tyr_Ser-Thr"/>
    <property type="match status" value="1"/>
</dbReference>
<feature type="coiled-coil region" evidence="6">
    <location>
        <begin position="391"/>
        <end position="425"/>
    </location>
</feature>
<dbReference type="PROSITE" id="PS51698">
    <property type="entry name" value="U_BOX"/>
    <property type="match status" value="1"/>
</dbReference>
<sequence length="796" mass="90499">MMEKIYVAVSNNVQEGLTSLEWAINNWSTQSISIVILHVDTNSKNFVHTPFGKMPSSSVEDGKVEGCRMLEQEKIDQQLAKYIASCGKVRAEVVKIEKSEEAMHTVIVGLITRLRITKLVMGIAFMKFSSGKTGSSISGSFHIHRLKPDYCEIFLICGGKLVFLREENDEGYVEDGQGVMVAKLKERASFKGWFGKLFTDNASTSFSSYSRRDQNHHVGPSDPQEIYRENIEKYLHFLTTLQLSDEDCEEENGASIRSPSELAKLDYTDLISSNASNKTEAIKAKIEEAQKMAEEARKAAKANMDRRKKAECVISLCNERAEELQCCLGKEISDQIDLKKDIDEAREKTHEFTSDIEMNKNRLNTILEVQSELANKIICSSSEKVLVEVELEKALAMKVDVNKQIEKLREQKDVVLRRIEFCIERNALASATPNNSKDMNCSYREFTEKEIRDATNNFSACMKLKSDSEFSSFYKGRLNNITVAIKLQALYDHQELHAKMEMICNLRHPHLISTIGACFDPKCIVFEYMHNGSLKDIFFSRENTTSGRRLNQTLSWYTCIQITSQICSGLGFLHSAKPRPIVHGNLNSSNVLLDRNFVAKITDLRLIQYHDESQLRSDIRDVGYLMLLILTGKSETDVTDDVIKVIEGGTIIEALDEMDTDWPLDLAEKFACIATRCIARENWELRISTVISELDELMRKAAERRYEMTIGVYGEKECCLDIPNVFLCPITQEMMNDPYVAEDGFSYELEAIQEWINTGHTTSPMTNLTLKHTTLTPNHTLRSLINDWCKRSTTHT</sequence>
<reference evidence="9 10" key="1">
    <citation type="submission" date="2017-09" db="EMBL/GenBank/DDBJ databases">
        <title>WGS assembly of Aquilegia coerulea Goldsmith.</title>
        <authorList>
            <person name="Hodges S."/>
            <person name="Kramer E."/>
            <person name="Nordborg M."/>
            <person name="Tomkins J."/>
            <person name="Borevitz J."/>
            <person name="Derieg N."/>
            <person name="Yan J."/>
            <person name="Mihaltcheva S."/>
            <person name="Hayes R.D."/>
            <person name="Rokhsar D."/>
        </authorList>
    </citation>
    <scope>NUCLEOTIDE SEQUENCE [LARGE SCALE GENOMIC DNA]</scope>
    <source>
        <strain evidence="10">cv. Goldsmith</strain>
    </source>
</reference>
<dbReference type="InterPro" id="IPR011009">
    <property type="entry name" value="Kinase-like_dom_sf"/>
</dbReference>
<dbReference type="GO" id="GO:0005524">
    <property type="term" value="F:ATP binding"/>
    <property type="evidence" value="ECO:0007669"/>
    <property type="project" value="InterPro"/>
</dbReference>
<dbReference type="AlphaFoldDB" id="A0A2G5E979"/>
<dbReference type="EMBL" id="KZ305027">
    <property type="protein sequence ID" value="PIA52280.1"/>
    <property type="molecule type" value="Genomic_DNA"/>
</dbReference>
<dbReference type="Proteomes" id="UP000230069">
    <property type="component" value="Unassembled WGS sequence"/>
</dbReference>
<dbReference type="InterPro" id="IPR003613">
    <property type="entry name" value="Ubox_domain"/>
</dbReference>
<proteinExistence type="predicted"/>
<evidence type="ECO:0000256" key="1">
    <source>
        <dbReference type="ARBA" id="ARBA00000900"/>
    </source>
</evidence>
<keyword evidence="5" id="KW-0833">Ubl conjugation pathway</keyword>
<dbReference type="GO" id="GO:0061630">
    <property type="term" value="F:ubiquitin protein ligase activity"/>
    <property type="evidence" value="ECO:0007669"/>
    <property type="project" value="UniProtKB-EC"/>
</dbReference>
<dbReference type="Gene3D" id="3.30.40.10">
    <property type="entry name" value="Zinc/RING finger domain, C3HC4 (zinc finger)"/>
    <property type="match status" value="1"/>
</dbReference>
<protein>
    <recommendedName>
        <fullName evidence="3">RING-type E3 ubiquitin transferase</fullName>
        <ecNumber evidence="3">2.3.2.27</ecNumber>
    </recommendedName>
</protein>
<dbReference type="InterPro" id="IPR001245">
    <property type="entry name" value="Ser-Thr/Tyr_kinase_cat_dom"/>
</dbReference>
<dbReference type="Gene3D" id="1.10.510.10">
    <property type="entry name" value="Transferase(Phosphotransferase) domain 1"/>
    <property type="match status" value="1"/>
</dbReference>
<dbReference type="InterPro" id="IPR051348">
    <property type="entry name" value="U-box_ubiquitin_ligases"/>
</dbReference>
<dbReference type="SUPFAM" id="SSF56112">
    <property type="entry name" value="Protein kinase-like (PK-like)"/>
    <property type="match status" value="1"/>
</dbReference>
<organism evidence="9 10">
    <name type="scientific">Aquilegia coerulea</name>
    <name type="common">Rocky mountain columbine</name>
    <dbReference type="NCBI Taxonomy" id="218851"/>
    <lineage>
        <taxon>Eukaryota</taxon>
        <taxon>Viridiplantae</taxon>
        <taxon>Streptophyta</taxon>
        <taxon>Embryophyta</taxon>
        <taxon>Tracheophyta</taxon>
        <taxon>Spermatophyta</taxon>
        <taxon>Magnoliopsida</taxon>
        <taxon>Ranunculales</taxon>
        <taxon>Ranunculaceae</taxon>
        <taxon>Thalictroideae</taxon>
        <taxon>Aquilegia</taxon>
    </lineage>
</organism>
<feature type="coiled-coil region" evidence="6">
    <location>
        <begin position="279"/>
        <end position="306"/>
    </location>
</feature>
<dbReference type="SMART" id="SM00504">
    <property type="entry name" value="Ubox"/>
    <property type="match status" value="1"/>
</dbReference>
<accession>A0A2G5E979</accession>
<dbReference type="PANTHER" id="PTHR45647">
    <property type="entry name" value="OS02G0152300 PROTEIN"/>
    <property type="match status" value="1"/>
</dbReference>
<keyword evidence="10" id="KW-1185">Reference proteome</keyword>
<evidence type="ECO:0000256" key="2">
    <source>
        <dbReference type="ARBA" id="ARBA00004906"/>
    </source>
</evidence>
<evidence type="ECO:0000256" key="4">
    <source>
        <dbReference type="ARBA" id="ARBA00022679"/>
    </source>
</evidence>
<dbReference type="Pfam" id="PF04564">
    <property type="entry name" value="U-box"/>
    <property type="match status" value="1"/>
</dbReference>
<gene>
    <name evidence="9" type="ORF">AQUCO_01000271v1</name>
</gene>
<dbReference type="InParanoid" id="A0A2G5E979"/>
<evidence type="ECO:0000313" key="10">
    <source>
        <dbReference type="Proteomes" id="UP000230069"/>
    </source>
</evidence>
<dbReference type="PROSITE" id="PS50011">
    <property type="entry name" value="PROTEIN_KINASE_DOM"/>
    <property type="match status" value="1"/>
</dbReference>
<evidence type="ECO:0000259" key="8">
    <source>
        <dbReference type="PROSITE" id="PS51698"/>
    </source>
</evidence>
<keyword evidence="6" id="KW-0175">Coiled coil</keyword>
<evidence type="ECO:0000256" key="6">
    <source>
        <dbReference type="SAM" id="Coils"/>
    </source>
</evidence>
<name>A0A2G5E979_AQUCA</name>
<comment type="pathway">
    <text evidence="2">Protein modification; protein ubiquitination.</text>
</comment>
<feature type="domain" description="Protein kinase" evidence="7">
    <location>
        <begin position="459"/>
        <end position="727"/>
    </location>
</feature>
<dbReference type="GO" id="GO:0004672">
    <property type="term" value="F:protein kinase activity"/>
    <property type="evidence" value="ECO:0007669"/>
    <property type="project" value="InterPro"/>
</dbReference>